<evidence type="ECO:0000256" key="8">
    <source>
        <dbReference type="SAM" id="MobiDB-lite"/>
    </source>
</evidence>
<comment type="similarity">
    <text evidence="2">Belongs to the autoinducer-2 exporter (AI-2E) (TC 2.A.86) family.</text>
</comment>
<evidence type="ECO:0000256" key="9">
    <source>
        <dbReference type="SAM" id="Phobius"/>
    </source>
</evidence>
<protein>
    <submittedName>
        <fullName evidence="10">AI-2E family transporter</fullName>
    </submittedName>
</protein>
<evidence type="ECO:0000256" key="6">
    <source>
        <dbReference type="ARBA" id="ARBA00022989"/>
    </source>
</evidence>
<feature type="transmembrane region" description="Helical" evidence="9">
    <location>
        <begin position="61"/>
        <end position="82"/>
    </location>
</feature>
<dbReference type="InterPro" id="IPR002549">
    <property type="entry name" value="AI-2E-like"/>
</dbReference>
<accession>A0ABV8XS51</accession>
<feature type="transmembrane region" description="Helical" evidence="9">
    <location>
        <begin position="37"/>
        <end position="55"/>
    </location>
</feature>
<dbReference type="PANTHER" id="PTHR21716:SF53">
    <property type="entry name" value="PERMEASE PERM-RELATED"/>
    <property type="match status" value="1"/>
</dbReference>
<dbReference type="Pfam" id="PF01594">
    <property type="entry name" value="AI-2E_transport"/>
    <property type="match status" value="1"/>
</dbReference>
<evidence type="ECO:0000256" key="5">
    <source>
        <dbReference type="ARBA" id="ARBA00022692"/>
    </source>
</evidence>
<keyword evidence="5 9" id="KW-0812">Transmembrane</keyword>
<comment type="subcellular location">
    <subcellularLocation>
        <location evidence="1">Cell membrane</location>
        <topology evidence="1">Multi-pass membrane protein</topology>
    </subcellularLocation>
</comment>
<evidence type="ECO:0000313" key="11">
    <source>
        <dbReference type="Proteomes" id="UP001595998"/>
    </source>
</evidence>
<feature type="transmembrane region" description="Helical" evidence="9">
    <location>
        <begin position="310"/>
        <end position="332"/>
    </location>
</feature>
<reference evidence="11" key="1">
    <citation type="journal article" date="2019" name="Int. J. Syst. Evol. Microbiol.">
        <title>The Global Catalogue of Microorganisms (GCM) 10K type strain sequencing project: providing services to taxonomists for standard genome sequencing and annotation.</title>
        <authorList>
            <consortium name="The Broad Institute Genomics Platform"/>
            <consortium name="The Broad Institute Genome Sequencing Center for Infectious Disease"/>
            <person name="Wu L."/>
            <person name="Ma J."/>
        </authorList>
    </citation>
    <scope>NUCLEOTIDE SEQUENCE [LARGE SCALE GENOMIC DNA]</scope>
    <source>
        <strain evidence="11">CCUG 56029</strain>
    </source>
</reference>
<keyword evidence="3" id="KW-0813">Transport</keyword>
<evidence type="ECO:0000256" key="3">
    <source>
        <dbReference type="ARBA" id="ARBA00022448"/>
    </source>
</evidence>
<feature type="region of interest" description="Disordered" evidence="8">
    <location>
        <begin position="384"/>
        <end position="426"/>
    </location>
</feature>
<evidence type="ECO:0000256" key="7">
    <source>
        <dbReference type="ARBA" id="ARBA00023136"/>
    </source>
</evidence>
<evidence type="ECO:0000256" key="4">
    <source>
        <dbReference type="ARBA" id="ARBA00022475"/>
    </source>
</evidence>
<comment type="caution">
    <text evidence="10">The sequence shown here is derived from an EMBL/GenBank/DDBJ whole genome shotgun (WGS) entry which is preliminary data.</text>
</comment>
<feature type="transmembrane region" description="Helical" evidence="9">
    <location>
        <begin position="344"/>
        <end position="370"/>
    </location>
</feature>
<name>A0ABV8XS51_9DEIO</name>
<evidence type="ECO:0000256" key="1">
    <source>
        <dbReference type="ARBA" id="ARBA00004651"/>
    </source>
</evidence>
<keyword evidence="6 9" id="KW-1133">Transmembrane helix</keyword>
<organism evidence="10 11">
    <name type="scientific">Deinococcus navajonensis</name>
    <dbReference type="NCBI Taxonomy" id="309884"/>
    <lineage>
        <taxon>Bacteria</taxon>
        <taxon>Thermotogati</taxon>
        <taxon>Deinococcota</taxon>
        <taxon>Deinococci</taxon>
        <taxon>Deinococcales</taxon>
        <taxon>Deinococcaceae</taxon>
        <taxon>Deinococcus</taxon>
    </lineage>
</organism>
<proteinExistence type="inferred from homology"/>
<keyword evidence="4" id="KW-1003">Cell membrane</keyword>
<feature type="transmembrane region" description="Helical" evidence="9">
    <location>
        <begin position="192"/>
        <end position="211"/>
    </location>
</feature>
<gene>
    <name evidence="10" type="ORF">ACFOZ9_14360</name>
</gene>
<feature type="transmembrane region" description="Helical" evidence="9">
    <location>
        <begin position="274"/>
        <end position="298"/>
    </location>
</feature>
<evidence type="ECO:0000313" key="10">
    <source>
        <dbReference type="EMBL" id="MFC4427397.1"/>
    </source>
</evidence>
<feature type="transmembrane region" description="Helical" evidence="9">
    <location>
        <begin position="250"/>
        <end position="268"/>
    </location>
</feature>
<evidence type="ECO:0000256" key="2">
    <source>
        <dbReference type="ARBA" id="ARBA00009773"/>
    </source>
</evidence>
<dbReference type="PANTHER" id="PTHR21716">
    <property type="entry name" value="TRANSMEMBRANE PROTEIN"/>
    <property type="match status" value="1"/>
</dbReference>
<keyword evidence="11" id="KW-1185">Reference proteome</keyword>
<feature type="transmembrane region" description="Helical" evidence="9">
    <location>
        <begin position="94"/>
        <end position="116"/>
    </location>
</feature>
<dbReference type="EMBL" id="JBHSEH010000022">
    <property type="protein sequence ID" value="MFC4427397.1"/>
    <property type="molecule type" value="Genomic_DNA"/>
</dbReference>
<dbReference type="Proteomes" id="UP001595998">
    <property type="component" value="Unassembled WGS sequence"/>
</dbReference>
<feature type="compositionally biased region" description="Basic and acidic residues" evidence="8">
    <location>
        <begin position="413"/>
        <end position="426"/>
    </location>
</feature>
<sequence length="426" mass="45367">MNVSRDPLFSPLEPLSVAAGRARNVAELIAVLWKRPAVRLAVYLVLVPLGLWLALRGLQLLTSVLITVLLAYGLAFLCNPLLAWLEKRGVGRAVGVLVVLLLGVVLVGGVVMVLSAQLRDMLGRLPALADSVKNSVLGALDHLDNVKGAEGLKARISEAIDHQFQQIQEGAGPLAERLLTAGPDLMNTLSNLVGWLGQVGFIVTLAMYFMIDYDGVGRTMVRVFPKRWQPTLVRLADDVSESFGAYMRGTLLTMVACMVLATGGLMLLKVPNALAIGLLSGIINLFPYVGIVLASVLAMLQAIPQGTTTLLLVALLYFLINQLLGNVIGPMIMGRTTQLTAATILVAILIGLALGGAAGALLAIPVATLIKRWLERYWLSSRAHEGRPGDAPPVVLGEPHLDPAEVMSDLQPDDPKDEAKGLSDGT</sequence>
<keyword evidence="7 9" id="KW-0472">Membrane</keyword>